<evidence type="ECO:0000256" key="6">
    <source>
        <dbReference type="ARBA" id="ARBA00022729"/>
    </source>
</evidence>
<comment type="cofactor">
    <cofactor evidence="1">
        <name>Zn(2+)</name>
        <dbReference type="ChEBI" id="CHEBI:29105"/>
    </cofactor>
</comment>
<feature type="signal peptide" evidence="11">
    <location>
        <begin position="1"/>
        <end position="16"/>
    </location>
</feature>
<reference evidence="13" key="1">
    <citation type="submission" date="2022-09" db="EMBL/GenBank/DDBJ databases">
        <title>Fusarium specimens isolated from Avocado Roots.</title>
        <authorList>
            <person name="Stajich J."/>
            <person name="Roper C."/>
            <person name="Heimlech-Rivalta G."/>
        </authorList>
    </citation>
    <scope>NUCLEOTIDE SEQUENCE</scope>
    <source>
        <strain evidence="13">CF00136</strain>
    </source>
</reference>
<dbReference type="PROSITE" id="PS00133">
    <property type="entry name" value="CARBOXYPEPT_ZN_2"/>
    <property type="match status" value="1"/>
</dbReference>
<protein>
    <recommendedName>
        <fullName evidence="12">Peptidase M14 domain-containing protein</fullName>
    </recommendedName>
</protein>
<dbReference type="Gene3D" id="3.40.630.10">
    <property type="entry name" value="Zn peptidases"/>
    <property type="match status" value="1"/>
</dbReference>
<feature type="domain" description="Peptidase M14" evidence="12">
    <location>
        <begin position="118"/>
        <end position="411"/>
    </location>
</feature>
<evidence type="ECO:0000313" key="13">
    <source>
        <dbReference type="EMBL" id="KAJ4245024.1"/>
    </source>
</evidence>
<dbReference type="Pfam" id="PF00246">
    <property type="entry name" value="Peptidase_M14"/>
    <property type="match status" value="1"/>
</dbReference>
<dbReference type="GO" id="GO:0006508">
    <property type="term" value="P:proteolysis"/>
    <property type="evidence" value="ECO:0007669"/>
    <property type="project" value="UniProtKB-KW"/>
</dbReference>
<evidence type="ECO:0000313" key="14">
    <source>
        <dbReference type="Proteomes" id="UP001152049"/>
    </source>
</evidence>
<dbReference type="GO" id="GO:0004181">
    <property type="term" value="F:metallocarboxypeptidase activity"/>
    <property type="evidence" value="ECO:0007669"/>
    <property type="project" value="InterPro"/>
</dbReference>
<dbReference type="GO" id="GO:0008270">
    <property type="term" value="F:zinc ion binding"/>
    <property type="evidence" value="ECO:0007669"/>
    <property type="project" value="InterPro"/>
</dbReference>
<comment type="similarity">
    <text evidence="2 10">Belongs to the peptidase M14 family.</text>
</comment>
<evidence type="ECO:0000256" key="11">
    <source>
        <dbReference type="SAM" id="SignalP"/>
    </source>
</evidence>
<feature type="active site" description="Proton donor/acceptor" evidence="10">
    <location>
        <position position="375"/>
    </location>
</feature>
<evidence type="ECO:0000256" key="8">
    <source>
        <dbReference type="ARBA" id="ARBA00022833"/>
    </source>
</evidence>
<dbReference type="CDD" id="cd03860">
    <property type="entry name" value="M14_CP_A-B_like"/>
    <property type="match status" value="1"/>
</dbReference>
<keyword evidence="9" id="KW-0482">Metalloprotease</keyword>
<organism evidence="13 14">
    <name type="scientific">Fusarium torreyae</name>
    <dbReference type="NCBI Taxonomy" id="1237075"/>
    <lineage>
        <taxon>Eukaryota</taxon>
        <taxon>Fungi</taxon>
        <taxon>Dikarya</taxon>
        <taxon>Ascomycota</taxon>
        <taxon>Pezizomycotina</taxon>
        <taxon>Sordariomycetes</taxon>
        <taxon>Hypocreomycetidae</taxon>
        <taxon>Hypocreales</taxon>
        <taxon>Nectriaceae</taxon>
        <taxon>Fusarium</taxon>
    </lineage>
</organism>
<evidence type="ECO:0000256" key="2">
    <source>
        <dbReference type="ARBA" id="ARBA00005988"/>
    </source>
</evidence>
<feature type="chain" id="PRO_5040874225" description="Peptidase M14 domain-containing protein" evidence="11">
    <location>
        <begin position="17"/>
        <end position="411"/>
    </location>
</feature>
<proteinExistence type="inferred from homology"/>
<dbReference type="SMART" id="SM00631">
    <property type="entry name" value="Zn_pept"/>
    <property type="match status" value="1"/>
</dbReference>
<evidence type="ECO:0000256" key="4">
    <source>
        <dbReference type="ARBA" id="ARBA00022670"/>
    </source>
</evidence>
<keyword evidence="7" id="KW-0378">Hydrolase</keyword>
<sequence length="411" mass="46250">MKFSLFVGLLVPFVAAKVSYNGWKAYKIDTVHSHEAVTNSLKDFHHVSLGCGHSRGALEVAISPESLDAFRALDLNTTLLNDDLGVEIAEEGMFEAYNPTTKAQGLVAALPNKSYFKSYHNLEQHFQFLSDLHASLPNNSEIFSAGKSVQNRELRGIHLWGNGAQGKNPAIIWHGNVHAREWITAMGYKNNDALIRDTLDSYDFYIMPIVNPDGFVYTTKTDRLWRKNRQKYPRHSCIGTDINRNWPYKWDVPGGASEYPCDETYRGVEAGDTPENQALVNHTMTISKNTGIRSYVDWHSYSQLILLPYGYSCSAKANNLRTQMDVASGVADAIRKVHGLEFEYGPTCETIYQTSGESSDWVFDVAKAEFSWGIELRPRRLTGDGFVIPANQIVQSGEEIWAGMRYLFARL</sequence>
<comment type="caution">
    <text evidence="13">The sequence shown here is derived from an EMBL/GenBank/DDBJ whole genome shotgun (WGS) entry which is preliminary data.</text>
</comment>
<evidence type="ECO:0000256" key="1">
    <source>
        <dbReference type="ARBA" id="ARBA00001947"/>
    </source>
</evidence>
<dbReference type="InterPro" id="IPR000834">
    <property type="entry name" value="Peptidase_M14"/>
</dbReference>
<keyword evidence="3" id="KW-0121">Carboxypeptidase</keyword>
<accession>A0A9W8V6S1</accession>
<dbReference type="PRINTS" id="PR00765">
    <property type="entry name" value="CRBOXYPTASEA"/>
</dbReference>
<dbReference type="SUPFAM" id="SSF53187">
    <property type="entry name" value="Zn-dependent exopeptidases"/>
    <property type="match status" value="1"/>
</dbReference>
<dbReference type="AlphaFoldDB" id="A0A9W8V6S1"/>
<keyword evidence="5" id="KW-0479">Metal-binding</keyword>
<evidence type="ECO:0000259" key="12">
    <source>
        <dbReference type="PROSITE" id="PS52035"/>
    </source>
</evidence>
<dbReference type="Proteomes" id="UP001152049">
    <property type="component" value="Unassembled WGS sequence"/>
</dbReference>
<dbReference type="PANTHER" id="PTHR11705">
    <property type="entry name" value="PROTEASE FAMILY M14 CARBOXYPEPTIDASE A,B"/>
    <property type="match status" value="1"/>
</dbReference>
<dbReference type="InterPro" id="IPR057247">
    <property type="entry name" value="CARBOXYPEPT_ZN_2"/>
</dbReference>
<gene>
    <name evidence="13" type="ORF">NW762_014231</name>
</gene>
<keyword evidence="14" id="KW-1185">Reference proteome</keyword>
<dbReference type="EMBL" id="JAOQAZ010000048">
    <property type="protein sequence ID" value="KAJ4245024.1"/>
    <property type="molecule type" value="Genomic_DNA"/>
</dbReference>
<evidence type="ECO:0000256" key="5">
    <source>
        <dbReference type="ARBA" id="ARBA00022723"/>
    </source>
</evidence>
<evidence type="ECO:0000256" key="7">
    <source>
        <dbReference type="ARBA" id="ARBA00022801"/>
    </source>
</evidence>
<evidence type="ECO:0000256" key="10">
    <source>
        <dbReference type="PROSITE-ProRule" id="PRU01379"/>
    </source>
</evidence>
<dbReference type="PROSITE" id="PS52035">
    <property type="entry name" value="PEPTIDASE_M14"/>
    <property type="match status" value="1"/>
</dbReference>
<keyword evidence="8" id="KW-0862">Zinc</keyword>
<name>A0A9W8V6S1_9HYPO</name>
<evidence type="ECO:0000256" key="9">
    <source>
        <dbReference type="ARBA" id="ARBA00023049"/>
    </source>
</evidence>
<dbReference type="FunFam" id="3.40.630.10:FF:000084">
    <property type="entry name" value="Carboxypeptidase B2"/>
    <property type="match status" value="1"/>
</dbReference>
<keyword evidence="6 11" id="KW-0732">Signal</keyword>
<evidence type="ECO:0000256" key="3">
    <source>
        <dbReference type="ARBA" id="ARBA00022645"/>
    </source>
</evidence>
<keyword evidence="4" id="KW-0645">Protease</keyword>
<dbReference type="PANTHER" id="PTHR11705:SF143">
    <property type="entry name" value="SLL0236 PROTEIN"/>
    <property type="match status" value="1"/>
</dbReference>
<dbReference type="OrthoDB" id="3626597at2759"/>